<keyword evidence="1" id="KW-0472">Membrane</keyword>
<reference evidence="3" key="1">
    <citation type="submission" date="2013-08" db="EMBL/GenBank/DDBJ databases">
        <title>Genome sequencing of Arenimonas donghaensis.</title>
        <authorList>
            <person name="Chen F."/>
            <person name="Wang G."/>
        </authorList>
    </citation>
    <scope>NUCLEOTIDE SEQUENCE [LARGE SCALE GENOMIC DNA]</scope>
    <source>
        <strain evidence="3">HO3-R19</strain>
    </source>
</reference>
<accession>A0A087MGW8</accession>
<proteinExistence type="predicted"/>
<sequence length="58" mass="6430">MVLCISVLPYYLLMAFDNLGNETYELGFVVYLAISTVSALSALAFLLLLVWSRRRGAA</sequence>
<keyword evidence="3" id="KW-1185">Reference proteome</keyword>
<keyword evidence="1" id="KW-0812">Transmembrane</keyword>
<comment type="caution">
    <text evidence="2">The sequence shown here is derived from an EMBL/GenBank/DDBJ whole genome shotgun (WGS) entry which is preliminary data.</text>
</comment>
<organism evidence="2 3">
    <name type="scientific">Arenimonas donghaensis DSM 18148 = HO3-R19</name>
    <dbReference type="NCBI Taxonomy" id="1121014"/>
    <lineage>
        <taxon>Bacteria</taxon>
        <taxon>Pseudomonadati</taxon>
        <taxon>Pseudomonadota</taxon>
        <taxon>Gammaproteobacteria</taxon>
        <taxon>Lysobacterales</taxon>
        <taxon>Lysobacteraceae</taxon>
        <taxon>Arenimonas</taxon>
    </lineage>
</organism>
<keyword evidence="1" id="KW-1133">Transmembrane helix</keyword>
<feature type="transmembrane region" description="Helical" evidence="1">
    <location>
        <begin position="28"/>
        <end position="51"/>
    </location>
</feature>
<gene>
    <name evidence="2" type="ORF">N788_13735</name>
</gene>
<dbReference type="AlphaFoldDB" id="A0A087MGW8"/>
<dbReference type="EMBL" id="AVCJ01000029">
    <property type="protein sequence ID" value="KFL36121.1"/>
    <property type="molecule type" value="Genomic_DNA"/>
</dbReference>
<evidence type="ECO:0000256" key="1">
    <source>
        <dbReference type="SAM" id="Phobius"/>
    </source>
</evidence>
<reference evidence="2 3" key="2">
    <citation type="journal article" date="2015" name="Stand. Genomic Sci.">
        <title>High quality draft genomic sequence of Arenimonas donghaensis DSM 18148(T).</title>
        <authorList>
            <person name="Chen F."/>
            <person name="Wang H."/>
            <person name="Cao Y."/>
            <person name="Li X."/>
            <person name="Wang G."/>
        </authorList>
    </citation>
    <scope>NUCLEOTIDE SEQUENCE [LARGE SCALE GENOMIC DNA]</scope>
    <source>
        <strain evidence="2 3">HO3-R19</strain>
    </source>
</reference>
<evidence type="ECO:0000313" key="3">
    <source>
        <dbReference type="Proteomes" id="UP000029085"/>
    </source>
</evidence>
<dbReference type="Proteomes" id="UP000029085">
    <property type="component" value="Unassembled WGS sequence"/>
</dbReference>
<evidence type="ECO:0000313" key="2">
    <source>
        <dbReference type="EMBL" id="KFL36121.1"/>
    </source>
</evidence>
<protein>
    <submittedName>
        <fullName evidence="2">Uncharacterized protein</fullName>
    </submittedName>
</protein>
<name>A0A087MGW8_9GAMM</name>